<evidence type="ECO:0000256" key="1">
    <source>
        <dbReference type="SAM" id="MobiDB-lite"/>
    </source>
</evidence>
<dbReference type="VEuPathDB" id="FungiDB:A1Q1_08256"/>
<proteinExistence type="predicted"/>
<sequence length="215" mass="22811">MSPRLTVPRSAVRQFLCTNLGTAPHPALLFQAKAALQRSGHRPALLCLSSGPWPLSPRPPSASSASSAHLAAIQTLLAQLTALAFLVAPPYRLPEPFRGLLADPQHSGTFEACRPTVSSRNHHEVHSLFQSLSEHVQKGVNSGPSSPSCPLLGQLDARAQGMCSRSPHAGINSTDGSFPTAKDAQRKDDAKEIRSESAHSTSGAIHPDMPDRLTA</sequence>
<reference evidence="2 3" key="1">
    <citation type="journal article" date="2012" name="Eukaryot. Cell">
        <title>Draft genome sequence of CBS 2479, the standard type strain of Trichosporon asahii.</title>
        <authorList>
            <person name="Yang R.Y."/>
            <person name="Li H.T."/>
            <person name="Zhu H."/>
            <person name="Zhou G.P."/>
            <person name="Wang M."/>
            <person name="Wang L."/>
        </authorList>
    </citation>
    <scope>NUCLEOTIDE SEQUENCE [LARGE SCALE GENOMIC DNA]</scope>
    <source>
        <strain evidence="3">ATCC 90039 / CBS 2479 / JCM 2466 / KCTC 7840 / NCYC 2677 / UAMH 7654</strain>
    </source>
</reference>
<name>J6F187_TRIAS</name>
<evidence type="ECO:0000313" key="3">
    <source>
        <dbReference type="Proteomes" id="UP000002748"/>
    </source>
</evidence>
<gene>
    <name evidence="2" type="ORF">A1Q1_08256</name>
</gene>
<dbReference type="AlphaFoldDB" id="J6F187"/>
<dbReference type="EMBL" id="ALBS01000096">
    <property type="protein sequence ID" value="EJT50704.1"/>
    <property type="molecule type" value="Genomic_DNA"/>
</dbReference>
<dbReference type="RefSeq" id="XP_014181878.1">
    <property type="nucleotide sequence ID" value="XM_014326403.1"/>
</dbReference>
<organism evidence="2 3">
    <name type="scientific">Trichosporon asahii var. asahii (strain ATCC 90039 / CBS 2479 / JCM 2466 / KCTC 7840 / NBRC 103889/ NCYC 2677 / UAMH 7654)</name>
    <name type="common">Yeast</name>
    <dbReference type="NCBI Taxonomy" id="1186058"/>
    <lineage>
        <taxon>Eukaryota</taxon>
        <taxon>Fungi</taxon>
        <taxon>Dikarya</taxon>
        <taxon>Basidiomycota</taxon>
        <taxon>Agaricomycotina</taxon>
        <taxon>Tremellomycetes</taxon>
        <taxon>Trichosporonales</taxon>
        <taxon>Trichosporonaceae</taxon>
        <taxon>Trichosporon</taxon>
    </lineage>
</organism>
<dbReference type="GeneID" id="25991768"/>
<evidence type="ECO:0000313" key="2">
    <source>
        <dbReference type="EMBL" id="EJT50704.1"/>
    </source>
</evidence>
<dbReference type="HOGENOM" id="CLU_1284086_0_0_1"/>
<protein>
    <submittedName>
        <fullName evidence="2">Uncharacterized protein</fullName>
    </submittedName>
</protein>
<feature type="compositionally biased region" description="Basic and acidic residues" evidence="1">
    <location>
        <begin position="183"/>
        <end position="197"/>
    </location>
</feature>
<dbReference type="KEGG" id="tasa:A1Q1_08256"/>
<accession>J6F187</accession>
<comment type="caution">
    <text evidence="2">The sequence shown here is derived from an EMBL/GenBank/DDBJ whole genome shotgun (WGS) entry which is preliminary data.</text>
</comment>
<feature type="region of interest" description="Disordered" evidence="1">
    <location>
        <begin position="162"/>
        <end position="215"/>
    </location>
</feature>
<dbReference type="Proteomes" id="UP000002748">
    <property type="component" value="Unassembled WGS sequence"/>
</dbReference>